<dbReference type="CDD" id="cd02440">
    <property type="entry name" value="AdoMet_MTases"/>
    <property type="match status" value="1"/>
</dbReference>
<accession>A0A1M6JBI7</accession>
<dbReference type="SUPFAM" id="SSF46785">
    <property type="entry name" value="Winged helix' DNA-binding domain"/>
    <property type="match status" value="2"/>
</dbReference>
<keyword evidence="3" id="KW-1185">Reference proteome</keyword>
<dbReference type="InterPro" id="IPR036390">
    <property type="entry name" value="WH_DNA-bd_sf"/>
</dbReference>
<dbReference type="STRING" id="1123357.SAMN02745244_02510"/>
<dbReference type="Pfam" id="PF13649">
    <property type="entry name" value="Methyltransf_25"/>
    <property type="match status" value="1"/>
</dbReference>
<dbReference type="EMBL" id="FQZG01000049">
    <property type="protein sequence ID" value="SHJ44116.1"/>
    <property type="molecule type" value="Genomic_DNA"/>
</dbReference>
<evidence type="ECO:0000313" key="3">
    <source>
        <dbReference type="Proteomes" id="UP000184512"/>
    </source>
</evidence>
<dbReference type="Gene3D" id="1.10.10.10">
    <property type="entry name" value="Winged helix-like DNA-binding domain superfamily/Winged helix DNA-binding domain"/>
    <property type="match status" value="2"/>
</dbReference>
<proteinExistence type="predicted"/>
<name>A0A1M6JBI7_9ACTN</name>
<dbReference type="SUPFAM" id="SSF53335">
    <property type="entry name" value="S-adenosyl-L-methionine-dependent methyltransferases"/>
    <property type="match status" value="1"/>
</dbReference>
<organism evidence="2 3">
    <name type="scientific">Tessaracoccus bendigoensis DSM 12906</name>
    <dbReference type="NCBI Taxonomy" id="1123357"/>
    <lineage>
        <taxon>Bacteria</taxon>
        <taxon>Bacillati</taxon>
        <taxon>Actinomycetota</taxon>
        <taxon>Actinomycetes</taxon>
        <taxon>Propionibacteriales</taxon>
        <taxon>Propionibacteriaceae</taxon>
        <taxon>Tessaracoccus</taxon>
    </lineage>
</organism>
<protein>
    <recommendedName>
        <fullName evidence="1">Methyltransferase domain-containing protein</fullName>
    </recommendedName>
</protein>
<reference evidence="2 3" key="1">
    <citation type="submission" date="2016-11" db="EMBL/GenBank/DDBJ databases">
        <authorList>
            <person name="Jaros S."/>
            <person name="Januszkiewicz K."/>
            <person name="Wedrychowicz H."/>
        </authorList>
    </citation>
    <scope>NUCLEOTIDE SEQUENCE [LARGE SCALE GENOMIC DNA]</scope>
    <source>
        <strain evidence="2 3">DSM 12906</strain>
    </source>
</reference>
<dbReference type="Gene3D" id="3.40.50.150">
    <property type="entry name" value="Vaccinia Virus protein VP39"/>
    <property type="match status" value="1"/>
</dbReference>
<dbReference type="PANTHER" id="PTHR38768:SF1">
    <property type="entry name" value="UPF0502 PROTEIN YCEH"/>
    <property type="match status" value="1"/>
</dbReference>
<dbReference type="InterPro" id="IPR041698">
    <property type="entry name" value="Methyltransf_25"/>
</dbReference>
<dbReference type="InterPro" id="IPR029063">
    <property type="entry name" value="SAM-dependent_MTases_sf"/>
</dbReference>
<dbReference type="InterPro" id="IPR036388">
    <property type="entry name" value="WH-like_DNA-bd_sf"/>
</dbReference>
<dbReference type="PANTHER" id="PTHR38768">
    <property type="entry name" value="UPF0502 PROTEIN YCEH"/>
    <property type="match status" value="1"/>
</dbReference>
<gene>
    <name evidence="2" type="ORF">SAMN02745244_02510</name>
</gene>
<dbReference type="AlphaFoldDB" id="A0A1M6JBI7"/>
<sequence>MLGCLLEKEVTVPASYPMTLNALRTACNQSSSREPVVDYDERTVLDAVRSLKEKDLARVTWMDYGKRTLKYAQIASEGLGLGDDERALLTVLLLRGPQAAGELKTRSERIFHFADRQEVEARLEAMAQLEVPLVELLPKRAGQQDGRWVHLLGDAVRPGGPEPEVDREVILAHGASERDEQILATYAAVAEVYGEEYQDRLDERPIERWLLDRVVDLAGGRPIADVGCGTGVATAYLARAGADVIGYDFSPAMLETARRMHPGLAFEAADLRRLLRPPAASGWGAVTAWYSLVHYTPSEVASQVAYLANLIDEEGVLALALNAGAAVSTSSTWLGREVDTPWVRHDPRQVRDAIVAAGLVEIETYIEHGDDVDHLFVLGQRPASNPST</sequence>
<evidence type="ECO:0000259" key="1">
    <source>
        <dbReference type="Pfam" id="PF13649"/>
    </source>
</evidence>
<dbReference type="InterPro" id="IPR007432">
    <property type="entry name" value="DUF480"/>
</dbReference>
<evidence type="ECO:0000313" key="2">
    <source>
        <dbReference type="EMBL" id="SHJ44116.1"/>
    </source>
</evidence>
<dbReference type="Proteomes" id="UP000184512">
    <property type="component" value="Unassembled WGS sequence"/>
</dbReference>
<feature type="domain" description="Methyltransferase" evidence="1">
    <location>
        <begin position="223"/>
        <end position="310"/>
    </location>
</feature>
<dbReference type="Pfam" id="PF04337">
    <property type="entry name" value="DUF480"/>
    <property type="match status" value="1"/>
</dbReference>